<proteinExistence type="predicted"/>
<dbReference type="SMART" id="SM01040">
    <property type="entry name" value="Bro-N"/>
    <property type="match status" value="1"/>
</dbReference>
<dbReference type="OrthoDB" id="1078540at2"/>
<dbReference type="Pfam" id="PF02498">
    <property type="entry name" value="Bro-N"/>
    <property type="match status" value="1"/>
</dbReference>
<dbReference type="PROSITE" id="PS51750">
    <property type="entry name" value="BRO_N"/>
    <property type="match status" value="1"/>
</dbReference>
<feature type="domain" description="Bro-N" evidence="1">
    <location>
        <begin position="46"/>
        <end position="151"/>
    </location>
</feature>
<evidence type="ECO:0000313" key="2">
    <source>
        <dbReference type="EMBL" id="EIY29735.1"/>
    </source>
</evidence>
<sequence length="278" mass="31597">MRTLVELCLHKILSRRSFGVEFHNIASFGWRLSFFPCKGARYENCMDGIQIFKNESFGEVRVAGTSEEPLFCAKDIATALGYSDTADAIQRHCKSGKKVFLPHGNGIGGTNMVYIPEKDVYRLIMRSNLPNAEQFQDWVCDEVLPSIRKHGIYATDNVIDQILNNPDFGIELLTKLKEERSARIEAEKQVTILTHVNKTYTCTEVAKELGLKSAIELNNRLKELGVQYKVNQTWVPYTKYATLGWFDIKQEVADNGHIIYHRKITGIGRQGIINLLHS</sequence>
<dbReference type="Pfam" id="PF03374">
    <property type="entry name" value="ANT"/>
    <property type="match status" value="1"/>
</dbReference>
<dbReference type="InterPro" id="IPR005039">
    <property type="entry name" value="Ant_C"/>
</dbReference>
<evidence type="ECO:0000259" key="1">
    <source>
        <dbReference type="PROSITE" id="PS51750"/>
    </source>
</evidence>
<dbReference type="InterPro" id="IPR003497">
    <property type="entry name" value="BRO_N_domain"/>
</dbReference>
<dbReference type="PANTHER" id="PTHR36180">
    <property type="entry name" value="DNA-BINDING PROTEIN-RELATED-RELATED"/>
    <property type="match status" value="1"/>
</dbReference>
<gene>
    <name evidence="2" type="ORF">HMPREF1064_03757</name>
</gene>
<dbReference type="EMBL" id="AGXJ01000069">
    <property type="protein sequence ID" value="EIY29735.1"/>
    <property type="molecule type" value="Genomic_DNA"/>
</dbReference>
<dbReference type="Proteomes" id="UP000005974">
    <property type="component" value="Unassembled WGS sequence"/>
</dbReference>
<dbReference type="AlphaFoldDB" id="I8VTH8"/>
<keyword evidence="3" id="KW-1185">Reference proteome</keyword>
<name>I8VTH8_9BACT</name>
<comment type="caution">
    <text evidence="2">The sequence shown here is derived from an EMBL/GenBank/DDBJ whole genome shotgun (WGS) entry which is preliminary data.</text>
</comment>
<evidence type="ECO:0000313" key="3">
    <source>
        <dbReference type="Proteomes" id="UP000005974"/>
    </source>
</evidence>
<protein>
    <recommendedName>
        <fullName evidence="1">Bro-N domain-containing protein</fullName>
    </recommendedName>
</protein>
<organism evidence="2 3">
    <name type="scientific">Phocaeicola dorei CL02T12C06</name>
    <dbReference type="NCBI Taxonomy" id="997876"/>
    <lineage>
        <taxon>Bacteria</taxon>
        <taxon>Pseudomonadati</taxon>
        <taxon>Bacteroidota</taxon>
        <taxon>Bacteroidia</taxon>
        <taxon>Bacteroidales</taxon>
        <taxon>Bacteroidaceae</taxon>
        <taxon>Phocaeicola</taxon>
    </lineage>
</organism>
<dbReference type="HOGENOM" id="CLU_046670_0_1_10"/>
<dbReference type="PATRIC" id="fig|997876.3.peg.3921"/>
<dbReference type="PANTHER" id="PTHR36180:SF2">
    <property type="entry name" value="BRO FAMILY PROTEIN"/>
    <property type="match status" value="1"/>
</dbReference>
<reference evidence="2 3" key="1">
    <citation type="submission" date="2012-02" db="EMBL/GenBank/DDBJ databases">
        <title>The Genome Sequence of Bacteroides dorei CL02T12C06.</title>
        <authorList>
            <consortium name="The Broad Institute Genome Sequencing Platform"/>
            <person name="Earl A."/>
            <person name="Ward D."/>
            <person name="Feldgarden M."/>
            <person name="Gevers D."/>
            <person name="Zitomersky N.L."/>
            <person name="Coyne M.J."/>
            <person name="Comstock L.E."/>
            <person name="Young S.K."/>
            <person name="Zeng Q."/>
            <person name="Gargeya S."/>
            <person name="Fitzgerald M."/>
            <person name="Haas B."/>
            <person name="Abouelleil A."/>
            <person name="Alvarado L."/>
            <person name="Arachchi H.M."/>
            <person name="Berlin A."/>
            <person name="Chapman S.B."/>
            <person name="Gearin G."/>
            <person name="Goldberg J."/>
            <person name="Griggs A."/>
            <person name="Gujja S."/>
            <person name="Hansen M."/>
            <person name="Heiman D."/>
            <person name="Howarth C."/>
            <person name="Larimer J."/>
            <person name="Lui A."/>
            <person name="MacDonald P.J.P."/>
            <person name="McCowen C."/>
            <person name="Montmayeur A."/>
            <person name="Murphy C."/>
            <person name="Neiman D."/>
            <person name="Pearson M."/>
            <person name="Priest M."/>
            <person name="Roberts A."/>
            <person name="Saif S."/>
            <person name="Shea T."/>
            <person name="Sisk P."/>
            <person name="Stolte C."/>
            <person name="Sykes S."/>
            <person name="Wortman J."/>
            <person name="Nusbaum C."/>
            <person name="Birren B."/>
        </authorList>
    </citation>
    <scope>NUCLEOTIDE SEQUENCE [LARGE SCALE GENOMIC DNA]</scope>
    <source>
        <strain evidence="2 3">CL02T12C06</strain>
    </source>
</reference>
<accession>I8VTH8</accession>
<dbReference type="GO" id="GO:0003677">
    <property type="term" value="F:DNA binding"/>
    <property type="evidence" value="ECO:0007669"/>
    <property type="project" value="InterPro"/>
</dbReference>